<name>A0ABS8W9R4_9GAMM</name>
<evidence type="ECO:0000313" key="2">
    <source>
        <dbReference type="Proteomes" id="UP001201273"/>
    </source>
</evidence>
<sequence>MKKLTGKWRLRLEQFSVSVEVQEYINPAQPYWREAQGSDLWSRMRNKDKLKWQCVM</sequence>
<protein>
    <submittedName>
        <fullName evidence="1">Uncharacterized protein</fullName>
    </submittedName>
</protein>
<comment type="caution">
    <text evidence="1">The sequence shown here is derived from an EMBL/GenBank/DDBJ whole genome shotgun (WGS) entry which is preliminary data.</text>
</comment>
<dbReference type="EMBL" id="JAIMJA010000005">
    <property type="protein sequence ID" value="MCE2594501.1"/>
    <property type="molecule type" value="Genomic_DNA"/>
</dbReference>
<evidence type="ECO:0000313" key="1">
    <source>
        <dbReference type="EMBL" id="MCE2594501.1"/>
    </source>
</evidence>
<keyword evidence="2" id="KW-1185">Reference proteome</keyword>
<dbReference type="RefSeq" id="WP_233052039.1">
    <property type="nucleotide sequence ID" value="NZ_JAIMJA010000005.1"/>
</dbReference>
<reference evidence="1 2" key="1">
    <citation type="journal article" date="2022" name="Environ. Microbiol. Rep.">
        <title>Eco-phylogenetic analyses reveal divergent evolution of vitamin B12 metabolism in the marine bacterial family 'Psychromonadaceae'.</title>
        <authorList>
            <person name="Jin X."/>
            <person name="Yang Y."/>
            <person name="Cao H."/>
            <person name="Gao B."/>
            <person name="Zhao Z."/>
        </authorList>
    </citation>
    <scope>NUCLEOTIDE SEQUENCE [LARGE SCALE GENOMIC DNA]</scope>
    <source>
        <strain evidence="1 2">MKS20</strain>
    </source>
</reference>
<dbReference type="Proteomes" id="UP001201273">
    <property type="component" value="Unassembled WGS sequence"/>
</dbReference>
<proteinExistence type="predicted"/>
<gene>
    <name evidence="1" type="ORF">K6Y31_06710</name>
</gene>
<accession>A0ABS8W9R4</accession>
<organism evidence="1 2">
    <name type="scientific">Motilimonas cestriensis</name>
    <dbReference type="NCBI Taxonomy" id="2742685"/>
    <lineage>
        <taxon>Bacteria</taxon>
        <taxon>Pseudomonadati</taxon>
        <taxon>Pseudomonadota</taxon>
        <taxon>Gammaproteobacteria</taxon>
        <taxon>Alteromonadales</taxon>
        <taxon>Alteromonadales genera incertae sedis</taxon>
        <taxon>Motilimonas</taxon>
    </lineage>
</organism>